<dbReference type="RefSeq" id="WP_145376397.1">
    <property type="nucleotide sequence ID" value="NZ_CP036276.1"/>
</dbReference>
<keyword evidence="4" id="KW-1185">Reference proteome</keyword>
<feature type="region of interest" description="Disordered" evidence="1">
    <location>
        <begin position="1"/>
        <end position="28"/>
    </location>
</feature>
<organism evidence="3 4">
    <name type="scientific">Symmachiella dynata</name>
    <dbReference type="NCBI Taxonomy" id="2527995"/>
    <lineage>
        <taxon>Bacteria</taxon>
        <taxon>Pseudomonadati</taxon>
        <taxon>Planctomycetota</taxon>
        <taxon>Planctomycetia</taxon>
        <taxon>Planctomycetales</taxon>
        <taxon>Planctomycetaceae</taxon>
        <taxon>Symmachiella</taxon>
    </lineage>
</organism>
<gene>
    <name evidence="3" type="ORF">Mal52_25500</name>
</gene>
<protein>
    <submittedName>
        <fullName evidence="3">Uncharacterized protein</fullName>
    </submittedName>
</protein>
<keyword evidence="2" id="KW-1133">Transmembrane helix</keyword>
<reference evidence="3 4" key="1">
    <citation type="submission" date="2019-02" db="EMBL/GenBank/DDBJ databases">
        <title>Deep-cultivation of Planctomycetes and their phenomic and genomic characterization uncovers novel biology.</title>
        <authorList>
            <person name="Wiegand S."/>
            <person name="Jogler M."/>
            <person name="Boedeker C."/>
            <person name="Pinto D."/>
            <person name="Vollmers J."/>
            <person name="Rivas-Marin E."/>
            <person name="Kohn T."/>
            <person name="Peeters S.H."/>
            <person name="Heuer A."/>
            <person name="Rast P."/>
            <person name="Oberbeckmann S."/>
            <person name="Bunk B."/>
            <person name="Jeske O."/>
            <person name="Meyerdierks A."/>
            <person name="Storesund J.E."/>
            <person name="Kallscheuer N."/>
            <person name="Luecker S."/>
            <person name="Lage O.M."/>
            <person name="Pohl T."/>
            <person name="Merkel B.J."/>
            <person name="Hornburger P."/>
            <person name="Mueller R.-W."/>
            <person name="Bruemmer F."/>
            <person name="Labrenz M."/>
            <person name="Spormann A.M."/>
            <person name="Op den Camp H."/>
            <person name="Overmann J."/>
            <person name="Amann R."/>
            <person name="Jetten M.S.M."/>
            <person name="Mascher T."/>
            <person name="Medema M.H."/>
            <person name="Devos D.P."/>
            <person name="Kaster A.-K."/>
            <person name="Ovreas L."/>
            <person name="Rohde M."/>
            <person name="Galperin M.Y."/>
            <person name="Jogler C."/>
        </authorList>
    </citation>
    <scope>NUCLEOTIDE SEQUENCE [LARGE SCALE GENOMIC DNA]</scope>
    <source>
        <strain evidence="3 4">Mal52</strain>
    </source>
</reference>
<dbReference type="KEGG" id="sdyn:Mal52_25500"/>
<accession>A0A517ZNK6</accession>
<sequence length="229" mass="25512">MAQGNTEVETAVVSSDEDQPTLPVRLESPQTNGGRLAGTWFFGLLLSCITYGCVVLGQNSAEMYYAVIAAAVVIGLLAALLVWSALQQTLAFLLIPATTLEVEFESVAPGATMRFCVKQPGPIFLKSIRANLICIQRRERKLPIQKEGRSRSRDPERILYQENILDTDGGWLFPGQTRQWIAPLTIPEDAQDSGKADSQVTQWRIEVWGRTHMLVGFMRQYTLKVRQAD</sequence>
<keyword evidence="2" id="KW-0812">Transmembrane</keyword>
<dbReference type="Proteomes" id="UP000319383">
    <property type="component" value="Chromosome"/>
</dbReference>
<evidence type="ECO:0000256" key="1">
    <source>
        <dbReference type="SAM" id="MobiDB-lite"/>
    </source>
</evidence>
<dbReference type="EMBL" id="CP036276">
    <property type="protein sequence ID" value="QDU44072.1"/>
    <property type="molecule type" value="Genomic_DNA"/>
</dbReference>
<evidence type="ECO:0000256" key="2">
    <source>
        <dbReference type="SAM" id="Phobius"/>
    </source>
</evidence>
<dbReference type="AlphaFoldDB" id="A0A517ZNK6"/>
<evidence type="ECO:0000313" key="3">
    <source>
        <dbReference type="EMBL" id="QDU44072.1"/>
    </source>
</evidence>
<feature type="transmembrane region" description="Helical" evidence="2">
    <location>
        <begin position="64"/>
        <end position="86"/>
    </location>
</feature>
<feature type="transmembrane region" description="Helical" evidence="2">
    <location>
        <begin position="37"/>
        <end position="57"/>
    </location>
</feature>
<proteinExistence type="predicted"/>
<name>A0A517ZNK6_9PLAN</name>
<evidence type="ECO:0000313" key="4">
    <source>
        <dbReference type="Proteomes" id="UP000319383"/>
    </source>
</evidence>
<keyword evidence="2" id="KW-0472">Membrane</keyword>